<feature type="transmembrane region" description="Helical" evidence="6">
    <location>
        <begin position="103"/>
        <end position="123"/>
    </location>
</feature>
<dbReference type="HOGENOM" id="CLU_001265_59_9_11"/>
<feature type="transmembrane region" description="Helical" evidence="6">
    <location>
        <begin position="63"/>
        <end position="83"/>
    </location>
</feature>
<accession>C7MPA2</accession>
<feature type="domain" description="Major facilitator superfamily (MFS) profile" evidence="7">
    <location>
        <begin position="65"/>
        <end position="477"/>
    </location>
</feature>
<feature type="transmembrane region" description="Helical" evidence="6">
    <location>
        <begin position="192"/>
        <end position="212"/>
    </location>
</feature>
<dbReference type="InterPro" id="IPR050327">
    <property type="entry name" value="Proton-linked_MCT"/>
</dbReference>
<dbReference type="RefSeq" id="WP_012803427.1">
    <property type="nucleotide sequence ID" value="NC_013170.1"/>
</dbReference>
<feature type="transmembrane region" description="Helical" evidence="6">
    <location>
        <begin position="390"/>
        <end position="409"/>
    </location>
</feature>
<feature type="compositionally biased region" description="Basic and acidic residues" evidence="5">
    <location>
        <begin position="1"/>
        <end position="16"/>
    </location>
</feature>
<dbReference type="PANTHER" id="PTHR11360">
    <property type="entry name" value="MONOCARBOXYLATE TRANSPORTER"/>
    <property type="match status" value="1"/>
</dbReference>
<dbReference type="GO" id="GO:0005886">
    <property type="term" value="C:plasma membrane"/>
    <property type="evidence" value="ECO:0007669"/>
    <property type="project" value="UniProtKB-SubCell"/>
</dbReference>
<dbReference type="OrthoDB" id="182417at2"/>
<dbReference type="InterPro" id="IPR036259">
    <property type="entry name" value="MFS_trans_sf"/>
</dbReference>
<feature type="transmembrane region" description="Helical" evidence="6">
    <location>
        <begin position="364"/>
        <end position="384"/>
    </location>
</feature>
<feature type="transmembrane region" description="Helical" evidence="6">
    <location>
        <begin position="159"/>
        <end position="185"/>
    </location>
</feature>
<dbReference type="InterPro" id="IPR020846">
    <property type="entry name" value="MFS_dom"/>
</dbReference>
<reference evidence="8 9" key="1">
    <citation type="journal article" date="2009" name="Stand. Genomic Sci.">
        <title>Complete genome sequence of Cryptobacterium curtum type strain (12-3).</title>
        <authorList>
            <person name="Mavrommatis K."/>
            <person name="Pukall R."/>
            <person name="Rohde C."/>
            <person name="Chen F."/>
            <person name="Sims D."/>
            <person name="Brettin T."/>
            <person name="Kuske C."/>
            <person name="Detter J.C."/>
            <person name="Han C."/>
            <person name="Lapidus A."/>
            <person name="Copeland A."/>
            <person name="Glavina Del Rio T."/>
            <person name="Nolan M."/>
            <person name="Lucas S."/>
            <person name="Tice H."/>
            <person name="Cheng J.F."/>
            <person name="Bruce D."/>
            <person name="Goodwin L."/>
            <person name="Pitluck S."/>
            <person name="Ovchinnikova G."/>
            <person name="Pati A."/>
            <person name="Ivanova N."/>
            <person name="Chen A."/>
            <person name="Palaniappan K."/>
            <person name="Chain P."/>
            <person name="D'haeseleer P."/>
            <person name="Goker M."/>
            <person name="Bristow J."/>
            <person name="Eisen J.A."/>
            <person name="Markowitz V."/>
            <person name="Hugenholtz P."/>
            <person name="Rohde M."/>
            <person name="Klenk H.P."/>
            <person name="Kyrpides N.C."/>
        </authorList>
    </citation>
    <scope>NUCLEOTIDE SEQUENCE [LARGE SCALE GENOMIC DNA]</scope>
    <source>
        <strain evidence="9">ATCC 700683 / DSM 15641 / 12-3</strain>
    </source>
</reference>
<dbReference type="SUPFAM" id="SSF103473">
    <property type="entry name" value="MFS general substrate transporter"/>
    <property type="match status" value="1"/>
</dbReference>
<keyword evidence="3 6" id="KW-1133">Transmembrane helix</keyword>
<feature type="transmembrane region" description="Helical" evidence="6">
    <location>
        <begin position="451"/>
        <end position="473"/>
    </location>
</feature>
<evidence type="ECO:0000256" key="6">
    <source>
        <dbReference type="SAM" id="Phobius"/>
    </source>
</evidence>
<dbReference type="EMBL" id="CP001682">
    <property type="protein sequence ID" value="ACU94742.1"/>
    <property type="molecule type" value="Genomic_DNA"/>
</dbReference>
<protein>
    <submittedName>
        <fullName evidence="8">Arabinose efflux permease family protein</fullName>
    </submittedName>
</protein>
<feature type="transmembrane region" description="Helical" evidence="6">
    <location>
        <begin position="135"/>
        <end position="153"/>
    </location>
</feature>
<proteinExistence type="predicted"/>
<evidence type="ECO:0000256" key="1">
    <source>
        <dbReference type="ARBA" id="ARBA00004651"/>
    </source>
</evidence>
<evidence type="ECO:0000256" key="5">
    <source>
        <dbReference type="SAM" id="MobiDB-lite"/>
    </source>
</evidence>
<evidence type="ECO:0000256" key="3">
    <source>
        <dbReference type="ARBA" id="ARBA00022989"/>
    </source>
</evidence>
<gene>
    <name evidence="8" type="ordered locus">Ccur_10510</name>
</gene>
<evidence type="ECO:0000313" key="9">
    <source>
        <dbReference type="Proteomes" id="UP000000954"/>
    </source>
</evidence>
<feature type="transmembrane region" description="Helical" evidence="6">
    <location>
        <begin position="224"/>
        <end position="244"/>
    </location>
</feature>
<evidence type="ECO:0000259" key="7">
    <source>
        <dbReference type="PROSITE" id="PS50850"/>
    </source>
</evidence>
<keyword evidence="4 6" id="KW-0472">Membrane</keyword>
<dbReference type="Pfam" id="PF07690">
    <property type="entry name" value="MFS_1"/>
    <property type="match status" value="1"/>
</dbReference>
<dbReference type="Gene3D" id="1.20.1250.20">
    <property type="entry name" value="MFS general substrate transporter like domains"/>
    <property type="match status" value="2"/>
</dbReference>
<feature type="transmembrane region" description="Helical" evidence="6">
    <location>
        <begin position="331"/>
        <end position="352"/>
    </location>
</feature>
<keyword evidence="2 6" id="KW-0812">Transmembrane</keyword>
<evidence type="ECO:0000256" key="2">
    <source>
        <dbReference type="ARBA" id="ARBA00022692"/>
    </source>
</evidence>
<feature type="region of interest" description="Disordered" evidence="5">
    <location>
        <begin position="1"/>
        <end position="23"/>
    </location>
</feature>
<dbReference type="PROSITE" id="PS50850">
    <property type="entry name" value="MFS"/>
    <property type="match status" value="1"/>
</dbReference>
<evidence type="ECO:0000313" key="8">
    <source>
        <dbReference type="EMBL" id="ACU94742.1"/>
    </source>
</evidence>
<dbReference type="AlphaFoldDB" id="C7MPA2"/>
<feature type="transmembrane region" description="Helical" evidence="6">
    <location>
        <begin position="288"/>
        <end position="311"/>
    </location>
</feature>
<organism evidence="8 9">
    <name type="scientific">Cryptobacterium curtum (strain ATCC 700683 / DSM 15641 / CCUG 43107 / 12-3)</name>
    <dbReference type="NCBI Taxonomy" id="469378"/>
    <lineage>
        <taxon>Bacteria</taxon>
        <taxon>Bacillati</taxon>
        <taxon>Actinomycetota</taxon>
        <taxon>Coriobacteriia</taxon>
        <taxon>Eggerthellales</taxon>
        <taxon>Eggerthellaceae</taxon>
        <taxon>Cryptobacterium</taxon>
    </lineage>
</organism>
<dbReference type="InterPro" id="IPR011701">
    <property type="entry name" value="MFS"/>
</dbReference>
<evidence type="ECO:0000256" key="4">
    <source>
        <dbReference type="ARBA" id="ARBA00023136"/>
    </source>
</evidence>
<dbReference type="GO" id="GO:0022857">
    <property type="term" value="F:transmembrane transporter activity"/>
    <property type="evidence" value="ECO:0007669"/>
    <property type="project" value="InterPro"/>
</dbReference>
<sequence>MTTDGEKPPVDREHAAHTSKTPENNAVFTTEKDAVFVATDNSTFATTDNNTVATTTNGNRKPFYGWGIVAAGFLLMATCYTVFVNCIPLFQTHIVRDLGITVGQFNTGVSLCTVVAVFASLAIGKLIDIWDVRILGTFTVLCAFVVLIGFSLATQLWHLYVLCILAGMIVVAGTRLLSSVIIANWFTLKRGLAVSIALSGSGVGGVVLSPITSMLITGFGWRSAFGTLAFVCLVLGLPLVLVFFRNHPSDKGLLPYGAGQVEQTHVDRSPDKPVSVALGWKVLKKSRAFWLMTAGFVMMGIDNGAIITNAVSNMTFVELHGTTVVTGGHDTLWAGNVWAFYLACVIVFKVLLGAIYDRWGMRTGTLIGTATSLAAAVALCFPVTDAGPILASLLFGFGTCMGTVAPPMMTVKEFGKKDLGTITGIVTAFEMFGAALGAVASGLLFDAYLSFVPAWIMVMVATVAMGTFLLVSIPAAKSLAEKRIAAGAPLLDAEGNEIAH</sequence>
<keyword evidence="9" id="KW-1185">Reference proteome</keyword>
<dbReference type="KEGG" id="ccu:Ccur_10510"/>
<dbReference type="Proteomes" id="UP000000954">
    <property type="component" value="Chromosome"/>
</dbReference>
<dbReference type="eggNOG" id="COG2271">
    <property type="taxonomic scope" value="Bacteria"/>
</dbReference>
<dbReference type="PANTHER" id="PTHR11360:SF290">
    <property type="entry name" value="MONOCARBOXYLATE MFS PERMEASE"/>
    <property type="match status" value="1"/>
</dbReference>
<feature type="transmembrane region" description="Helical" evidence="6">
    <location>
        <begin position="421"/>
        <end position="445"/>
    </location>
</feature>
<dbReference type="STRING" id="469378.Ccur_10510"/>
<name>C7MPA2_CRYCD</name>
<comment type="subcellular location">
    <subcellularLocation>
        <location evidence="1">Cell membrane</location>
        <topology evidence="1">Multi-pass membrane protein</topology>
    </subcellularLocation>
</comment>